<proteinExistence type="predicted"/>
<dbReference type="Proteomes" id="UP000193719">
    <property type="component" value="Unassembled WGS sequence"/>
</dbReference>
<gene>
    <name evidence="2" type="ORF">BCR36DRAFT_415649</name>
</gene>
<comment type="caution">
    <text evidence="2">The sequence shown here is derived from an EMBL/GenBank/DDBJ whole genome shotgun (WGS) entry which is preliminary data.</text>
</comment>
<evidence type="ECO:0000313" key="3">
    <source>
        <dbReference type="Proteomes" id="UP000193719"/>
    </source>
</evidence>
<reference evidence="2 3" key="2">
    <citation type="submission" date="2016-08" db="EMBL/GenBank/DDBJ databases">
        <title>Pervasive Adenine N6-methylation of Active Genes in Fungi.</title>
        <authorList>
            <consortium name="DOE Joint Genome Institute"/>
            <person name="Mondo S.J."/>
            <person name="Dannebaum R.O."/>
            <person name="Kuo R.C."/>
            <person name="Labutti K."/>
            <person name="Haridas S."/>
            <person name="Kuo A."/>
            <person name="Salamov A."/>
            <person name="Ahrendt S.R."/>
            <person name="Lipzen A."/>
            <person name="Sullivan W."/>
            <person name="Andreopoulos W.B."/>
            <person name="Clum A."/>
            <person name="Lindquist E."/>
            <person name="Daum C."/>
            <person name="Ramamoorthy G.K."/>
            <person name="Gryganskyi A."/>
            <person name="Culley D."/>
            <person name="Magnuson J.K."/>
            <person name="James T.Y."/>
            <person name="O'Malley M.A."/>
            <person name="Stajich J.E."/>
            <person name="Spatafora J.W."/>
            <person name="Visel A."/>
            <person name="Grigoriev I.V."/>
        </authorList>
    </citation>
    <scope>NUCLEOTIDE SEQUENCE [LARGE SCALE GENOMIC DNA]</scope>
    <source>
        <strain evidence="3">finn</strain>
    </source>
</reference>
<dbReference type="AlphaFoldDB" id="A0A1Y1UYA1"/>
<evidence type="ECO:0000313" key="2">
    <source>
        <dbReference type="EMBL" id="ORX43239.1"/>
    </source>
</evidence>
<dbReference type="EMBL" id="MCFH01000054">
    <property type="protein sequence ID" value="ORX43239.1"/>
    <property type="molecule type" value="Genomic_DNA"/>
</dbReference>
<sequence>MNSTSTALIVNELRLFYKHIYSLNSLNEAEIDYSVNCFIDVNLFRNHKLQSENKNKLMKMRIDCTDPKNILNENRFLKYIPFKKSEKIDEDNFEVELTVEEALNQPKQSRKDMYLLKCNFSTRNDETLYEIAQKVERLYENFINFIKITKLDSFKENKVKVRIPSKSNCYFIYHIVTIDQKESIMNINISHPFTNISDKRGIRGTTNDHSRIEKMFESYIKGENNEILYYLDSYFEYVNSQNNNSQKKYVFKNEVKFNIKFYNFHTNNLNSPSSPNYDYLDSNNSNENSFSTFITPPSSPKGDVNQNDSLSLQSLNNDNSLNSPILTQTIDVHLNNLTPPSSPNNNYYFNDQTKNNYLSQQNIHLYPNNSTQPSLNNYLQNNVHPPTQNNNFYSNTLQSSTINSYLNEAFLSLSQNNFSQLPLSLNDSITLSQDCNLFQNNLSLPLSSLPLNDSSFLSQDNNFAQFLSPYIPDNVNNYSINPMLSQNYQNNYQLIQNDYSDISYLLNIKQQLNNLNNNIDNVLFNYIATLNAHNNTL</sequence>
<accession>A0A1Y1UYA1</accession>
<evidence type="ECO:0000256" key="1">
    <source>
        <dbReference type="SAM" id="MobiDB-lite"/>
    </source>
</evidence>
<reference evidence="2 3" key="1">
    <citation type="submission" date="2016-08" db="EMBL/GenBank/DDBJ databases">
        <title>Genomes of anaerobic fungi encode conserved fungal cellulosomes for biomass hydrolysis.</title>
        <authorList>
            <consortium name="DOE Joint Genome Institute"/>
            <person name="Haitjema C.H."/>
            <person name="Gilmore S.P."/>
            <person name="Henske J.K."/>
            <person name="Solomon K.V."/>
            <person name="De Groot R."/>
            <person name="Kuo A."/>
            <person name="Mondo S.J."/>
            <person name="Salamov A.A."/>
            <person name="Labutti K."/>
            <person name="Zhao Z."/>
            <person name="Chiniquy J."/>
            <person name="Barry K."/>
            <person name="Brewer H.M."/>
            <person name="Purvine S.O."/>
            <person name="Wright A.T."/>
            <person name="Boxma B."/>
            <person name="Van Alen T."/>
            <person name="Hackstein J.H."/>
            <person name="Baker S.E."/>
            <person name="Grigoriev I.V."/>
            <person name="O'Malley M.A."/>
        </authorList>
    </citation>
    <scope>NUCLEOTIDE SEQUENCE [LARGE SCALE GENOMIC DNA]</scope>
    <source>
        <strain evidence="3">finn</strain>
    </source>
</reference>
<protein>
    <submittedName>
        <fullName evidence="2">Uncharacterized protein</fullName>
    </submittedName>
</protein>
<feature type="region of interest" description="Disordered" evidence="1">
    <location>
        <begin position="288"/>
        <end position="309"/>
    </location>
</feature>
<keyword evidence="3" id="KW-1185">Reference proteome</keyword>
<organism evidence="2 3">
    <name type="scientific">Piromyces finnis</name>
    <dbReference type="NCBI Taxonomy" id="1754191"/>
    <lineage>
        <taxon>Eukaryota</taxon>
        <taxon>Fungi</taxon>
        <taxon>Fungi incertae sedis</taxon>
        <taxon>Chytridiomycota</taxon>
        <taxon>Chytridiomycota incertae sedis</taxon>
        <taxon>Neocallimastigomycetes</taxon>
        <taxon>Neocallimastigales</taxon>
        <taxon>Neocallimastigaceae</taxon>
        <taxon>Piromyces</taxon>
    </lineage>
</organism>
<name>A0A1Y1UYA1_9FUNG</name>